<dbReference type="Proteomes" id="UP001550739">
    <property type="component" value="Unassembled WGS sequence"/>
</dbReference>
<evidence type="ECO:0000313" key="2">
    <source>
        <dbReference type="EMBL" id="MEU3782032.1"/>
    </source>
</evidence>
<name>A0ABV2ZHL3_9ACTN</name>
<evidence type="ECO:0000256" key="1">
    <source>
        <dbReference type="SAM" id="MobiDB-lite"/>
    </source>
</evidence>
<feature type="region of interest" description="Disordered" evidence="1">
    <location>
        <begin position="138"/>
        <end position="182"/>
    </location>
</feature>
<protein>
    <recommendedName>
        <fullName evidence="4">Helix-turn-helix domain-containing protein</fullName>
    </recommendedName>
</protein>
<dbReference type="SUPFAM" id="SSF46689">
    <property type="entry name" value="Homeodomain-like"/>
    <property type="match status" value="1"/>
</dbReference>
<evidence type="ECO:0000313" key="3">
    <source>
        <dbReference type="Proteomes" id="UP001550739"/>
    </source>
</evidence>
<gene>
    <name evidence="2" type="ORF">AB0E89_15910</name>
</gene>
<sequence>MPVAAARPIVLRAAERERLKRMAYGHKTEHRPRMRAKVVPPAARGRSNARITRETGLHLDTVRCRPGRFAAHGLGAPSGRERSGRPPALTALQVAEVKAPACRLPAETGTPLSRGSCPELAREAMDRGIATFVSVLRDEGSLRREPPERSPRRSGHRAFRSRWRPGVEPARQLPGASSRRAQ</sequence>
<comment type="caution">
    <text evidence="2">The sequence shown here is derived from an EMBL/GenBank/DDBJ whole genome shotgun (WGS) entry which is preliminary data.</text>
</comment>
<evidence type="ECO:0008006" key="4">
    <source>
        <dbReference type="Google" id="ProtNLM"/>
    </source>
</evidence>
<dbReference type="RefSeq" id="WP_334581904.1">
    <property type="nucleotide sequence ID" value="NZ_JBEZVE010000007.1"/>
</dbReference>
<organism evidence="2 3">
    <name type="scientific">Streptomyces sp. 900129855</name>
    <dbReference type="NCBI Taxonomy" id="3155129"/>
    <lineage>
        <taxon>Bacteria</taxon>
        <taxon>Bacillati</taxon>
        <taxon>Actinomycetota</taxon>
        <taxon>Actinomycetes</taxon>
        <taxon>Kitasatosporales</taxon>
        <taxon>Streptomycetaceae</taxon>
        <taxon>Streptomyces</taxon>
    </lineage>
</organism>
<keyword evidence="3" id="KW-1185">Reference proteome</keyword>
<accession>A0ABV2ZHL3</accession>
<dbReference type="InterPro" id="IPR009057">
    <property type="entry name" value="Homeodomain-like_sf"/>
</dbReference>
<feature type="compositionally biased region" description="Basic residues" evidence="1">
    <location>
        <begin position="152"/>
        <end position="163"/>
    </location>
</feature>
<feature type="compositionally biased region" description="Basic and acidic residues" evidence="1">
    <location>
        <begin position="138"/>
        <end position="151"/>
    </location>
</feature>
<proteinExistence type="predicted"/>
<dbReference type="EMBL" id="JBEZVE010000007">
    <property type="protein sequence ID" value="MEU3782032.1"/>
    <property type="molecule type" value="Genomic_DNA"/>
</dbReference>
<reference evidence="2 3" key="1">
    <citation type="submission" date="2024-06" db="EMBL/GenBank/DDBJ databases">
        <title>The Natural Products Discovery Center: Release of the First 8490 Sequenced Strains for Exploring Actinobacteria Biosynthetic Diversity.</title>
        <authorList>
            <person name="Kalkreuter E."/>
            <person name="Kautsar S.A."/>
            <person name="Yang D."/>
            <person name="Bader C.D."/>
            <person name="Teijaro C.N."/>
            <person name="Fluegel L."/>
            <person name="Davis C.M."/>
            <person name="Simpson J.R."/>
            <person name="Lauterbach L."/>
            <person name="Steele A.D."/>
            <person name="Gui C."/>
            <person name="Meng S."/>
            <person name="Li G."/>
            <person name="Viehrig K."/>
            <person name="Ye F."/>
            <person name="Su P."/>
            <person name="Kiefer A.F."/>
            <person name="Nichols A."/>
            <person name="Cepeda A.J."/>
            <person name="Yan W."/>
            <person name="Fan B."/>
            <person name="Jiang Y."/>
            <person name="Adhikari A."/>
            <person name="Zheng C.-J."/>
            <person name="Schuster L."/>
            <person name="Cowan T.M."/>
            <person name="Smanski M.J."/>
            <person name="Chevrette M.G."/>
            <person name="De Carvalho L.P.S."/>
            <person name="Shen B."/>
        </authorList>
    </citation>
    <scope>NUCLEOTIDE SEQUENCE [LARGE SCALE GENOMIC DNA]</scope>
    <source>
        <strain evidence="2 3">NPDC033843</strain>
    </source>
</reference>